<dbReference type="EMBL" id="VSSQ01005061">
    <property type="protein sequence ID" value="MPM27687.1"/>
    <property type="molecule type" value="Genomic_DNA"/>
</dbReference>
<evidence type="ECO:0000313" key="1">
    <source>
        <dbReference type="EMBL" id="MPM27687.1"/>
    </source>
</evidence>
<comment type="caution">
    <text evidence="1">The sequence shown here is derived from an EMBL/GenBank/DDBJ whole genome shotgun (WGS) entry which is preliminary data.</text>
</comment>
<accession>A0A644YHD9</accession>
<sequence>MGIVSTGGDVRLLEAERLQQYINYAEAVKQKKTFEGYDIERLKLVATLLEQQSITPEDLRKLVDNLVFAMETVVIIATKTQEITQTCLRHAAIAEAELKGKEGT</sequence>
<organism evidence="1">
    <name type="scientific">bioreactor metagenome</name>
    <dbReference type="NCBI Taxonomy" id="1076179"/>
    <lineage>
        <taxon>unclassified sequences</taxon>
        <taxon>metagenomes</taxon>
        <taxon>ecological metagenomes</taxon>
    </lineage>
</organism>
<proteinExistence type="predicted"/>
<name>A0A644YHD9_9ZZZZ</name>
<gene>
    <name evidence="1" type="ORF">SDC9_74200</name>
</gene>
<reference evidence="1" key="1">
    <citation type="submission" date="2019-08" db="EMBL/GenBank/DDBJ databases">
        <authorList>
            <person name="Kucharzyk K."/>
            <person name="Murdoch R.W."/>
            <person name="Higgins S."/>
            <person name="Loffler F."/>
        </authorList>
    </citation>
    <scope>NUCLEOTIDE SEQUENCE</scope>
</reference>
<protein>
    <submittedName>
        <fullName evidence="1">Uncharacterized protein</fullName>
    </submittedName>
</protein>
<dbReference type="AlphaFoldDB" id="A0A644YHD9"/>